<dbReference type="AlphaFoldDB" id="A0A848MSV8"/>
<dbReference type="Proteomes" id="UP000585363">
    <property type="component" value="Unassembled WGS sequence"/>
</dbReference>
<dbReference type="PROSITE" id="PS51257">
    <property type="entry name" value="PROKAR_LIPOPROTEIN"/>
    <property type="match status" value="1"/>
</dbReference>
<name>A0A848MSV8_9GAMM</name>
<dbReference type="EMBL" id="JAADJU010000020">
    <property type="protein sequence ID" value="NMP29892.1"/>
    <property type="molecule type" value="Genomic_DNA"/>
</dbReference>
<keyword evidence="2" id="KW-1185">Reference proteome</keyword>
<reference evidence="1 2" key="1">
    <citation type="submission" date="2020-01" db="EMBL/GenBank/DDBJ databases">
        <authorList>
            <person name="Lee S.D."/>
        </authorList>
    </citation>
    <scope>NUCLEOTIDE SEQUENCE [LARGE SCALE GENOMIC DNA]</scope>
    <source>
        <strain evidence="1 2">SAP-1</strain>
    </source>
</reference>
<organism evidence="1 2">
    <name type="scientific">Rouxiella aceris</name>
    <dbReference type="NCBI Taxonomy" id="2703884"/>
    <lineage>
        <taxon>Bacteria</taxon>
        <taxon>Pseudomonadati</taxon>
        <taxon>Pseudomonadota</taxon>
        <taxon>Gammaproteobacteria</taxon>
        <taxon>Enterobacterales</taxon>
        <taxon>Yersiniaceae</taxon>
        <taxon>Rouxiella</taxon>
    </lineage>
</organism>
<dbReference type="Pfam" id="PF07356">
    <property type="entry name" value="DUF1481"/>
    <property type="match status" value="1"/>
</dbReference>
<gene>
    <name evidence="1" type="ORF">GW590_23880</name>
</gene>
<proteinExistence type="predicted"/>
<comment type="caution">
    <text evidence="1">The sequence shown here is derived from an EMBL/GenBank/DDBJ whole genome shotgun (WGS) entry which is preliminary data.</text>
</comment>
<evidence type="ECO:0000313" key="2">
    <source>
        <dbReference type="Proteomes" id="UP000585363"/>
    </source>
</evidence>
<protein>
    <submittedName>
        <fullName evidence="1">DUF1481 domain-containing protein</fullName>
    </submittedName>
</protein>
<reference evidence="1 2" key="2">
    <citation type="submission" date="2020-06" db="EMBL/GenBank/DDBJ databases">
        <title>Polyphasic characterization of a Rahnella strain isolated from tree sap.</title>
        <authorList>
            <person name="Kim I.S."/>
        </authorList>
    </citation>
    <scope>NUCLEOTIDE SEQUENCE [LARGE SCALE GENOMIC DNA]</scope>
    <source>
        <strain evidence="1 2">SAP-1</strain>
    </source>
</reference>
<dbReference type="InterPro" id="IPR010858">
    <property type="entry name" value="DUF1481"/>
</dbReference>
<accession>A0A848MSV8</accession>
<evidence type="ECO:0000313" key="1">
    <source>
        <dbReference type="EMBL" id="NMP29892.1"/>
    </source>
</evidence>
<sequence>MERINGGPRRPLLFIATRLIASLLAFSLVGCSSHKDIPLFSASGYIADQGINRLWREDDDKHNPQTLINIYSPYYGKDTVITRYEYLDGQLHLIKESHAASKNLGIILRFDQEGNVSFMQRQLSEGKEKLSADDIERYKYQAEKVLSLSETLRAGNVRLVQGRWRQGVITTCAAEPVTLSLNIRSQVWLAKRAAKSNDKLGLAWLTAPEGNELLLVANEDFCIWEPKAGQLN</sequence>